<comment type="caution">
    <text evidence="2">The sequence shown here is derived from an EMBL/GenBank/DDBJ whole genome shotgun (WGS) entry which is preliminary data.</text>
</comment>
<accession>A0AAN7MIF5</accession>
<organism evidence="2 3">
    <name type="scientific">Mycteria americana</name>
    <name type="common">Wood stork</name>
    <dbReference type="NCBI Taxonomy" id="33587"/>
    <lineage>
        <taxon>Eukaryota</taxon>
        <taxon>Metazoa</taxon>
        <taxon>Chordata</taxon>
        <taxon>Craniata</taxon>
        <taxon>Vertebrata</taxon>
        <taxon>Euteleostomi</taxon>
        <taxon>Archelosauria</taxon>
        <taxon>Archosauria</taxon>
        <taxon>Dinosauria</taxon>
        <taxon>Saurischia</taxon>
        <taxon>Theropoda</taxon>
        <taxon>Coelurosauria</taxon>
        <taxon>Aves</taxon>
        <taxon>Neognathae</taxon>
        <taxon>Neoaves</taxon>
        <taxon>Aequornithes</taxon>
        <taxon>Ciconiiformes</taxon>
        <taxon>Ciconiidae</taxon>
        <taxon>Mycteria</taxon>
    </lineage>
</organism>
<protein>
    <submittedName>
        <fullName evidence="2">Uncharacterized protein</fullName>
    </submittedName>
</protein>
<evidence type="ECO:0000256" key="1">
    <source>
        <dbReference type="SAM" id="MobiDB-lite"/>
    </source>
</evidence>
<evidence type="ECO:0000313" key="3">
    <source>
        <dbReference type="Proteomes" id="UP001333110"/>
    </source>
</evidence>
<name>A0AAN7MIF5_MYCAM</name>
<proteinExistence type="predicted"/>
<gene>
    <name evidence="2" type="ORF">QYF61_001142</name>
</gene>
<feature type="region of interest" description="Disordered" evidence="1">
    <location>
        <begin position="113"/>
        <end position="173"/>
    </location>
</feature>
<feature type="compositionally biased region" description="Basic and acidic residues" evidence="1">
    <location>
        <begin position="115"/>
        <end position="126"/>
    </location>
</feature>
<keyword evidence="3" id="KW-1185">Reference proteome</keyword>
<reference evidence="2 3" key="1">
    <citation type="journal article" date="2023" name="J. Hered.">
        <title>Chromosome-level genome of the wood stork (Mycteria americana) provides insight into avian chromosome evolution.</title>
        <authorList>
            <person name="Flamio R. Jr."/>
            <person name="Ramstad K.M."/>
        </authorList>
    </citation>
    <scope>NUCLEOTIDE SEQUENCE [LARGE SCALE GENOMIC DNA]</scope>
    <source>
        <strain evidence="2">JAX WOST 10</strain>
    </source>
</reference>
<sequence length="191" mass="21063">MGRQVFSHLQESRAPSRLTVNKQFKNIIQRSAPRPDSYECQGVWDSMGKSPRYWAPPVFWNFTPEQVQNPEKLVEYLEKVCCHLANSRETQIPAMCWGLAPAYRALFNSIQNPQGEKKVSGPDDKATGTAATTASHGRSATGTLAPPATGAMATPTPPGIRRHGYSNPSDRYCGYSNPRVVVCSPCSLHKQ</sequence>
<feature type="compositionally biased region" description="Low complexity" evidence="1">
    <location>
        <begin position="127"/>
        <end position="154"/>
    </location>
</feature>
<dbReference type="Proteomes" id="UP001333110">
    <property type="component" value="Unassembled WGS sequence"/>
</dbReference>
<evidence type="ECO:0000313" key="2">
    <source>
        <dbReference type="EMBL" id="KAK4806219.1"/>
    </source>
</evidence>
<dbReference type="AlphaFoldDB" id="A0AAN7MIF5"/>
<dbReference type="EMBL" id="JAUNZN010000044">
    <property type="protein sequence ID" value="KAK4806219.1"/>
    <property type="molecule type" value="Genomic_DNA"/>
</dbReference>